<dbReference type="Gene3D" id="3.50.50.60">
    <property type="entry name" value="FAD/NAD(P)-binding domain"/>
    <property type="match status" value="1"/>
</dbReference>
<dbReference type="AlphaFoldDB" id="A0AAU8JTF9"/>
<dbReference type="InterPro" id="IPR036188">
    <property type="entry name" value="FAD/NAD-bd_sf"/>
</dbReference>
<dbReference type="RefSeq" id="WP_354639716.1">
    <property type="nucleotide sequence ID" value="NZ_CP159872.1"/>
</dbReference>
<dbReference type="PROSITE" id="PS51257">
    <property type="entry name" value="PROKAR_LIPOPROTEIN"/>
    <property type="match status" value="1"/>
</dbReference>
<reference evidence="1" key="1">
    <citation type="submission" date="2024-06" db="EMBL/GenBank/DDBJ databases">
        <title>The genome sequences of Kitasatospora sp. strain HUAS MG31.</title>
        <authorList>
            <person name="Mo P."/>
        </authorList>
    </citation>
    <scope>NUCLEOTIDE SEQUENCE</scope>
    <source>
        <strain evidence="1">HUAS MG31</strain>
    </source>
</reference>
<dbReference type="SUPFAM" id="SSF51905">
    <property type="entry name" value="FAD/NAD(P)-binding domain"/>
    <property type="match status" value="1"/>
</dbReference>
<evidence type="ECO:0000313" key="1">
    <source>
        <dbReference type="EMBL" id="XCM79230.1"/>
    </source>
</evidence>
<dbReference type="EMBL" id="CP159872">
    <property type="protein sequence ID" value="XCM79230.1"/>
    <property type="molecule type" value="Genomic_DNA"/>
</dbReference>
<proteinExistence type="predicted"/>
<dbReference type="KEGG" id="kcm:ABWK59_09975"/>
<sequence>MAQRYLRTLADCRRDTCDAVVVGGGAVGCAVVHRLLQRGFRGLLLEKGPFLLPEHVQNLDPVHQPLMTTAVATPWEVPKGGYGLAPQIPFLGGRALFWST</sequence>
<organism evidence="1">
    <name type="scientific">Kitasatospora camelliae</name>
    <dbReference type="NCBI Taxonomy" id="3156397"/>
    <lineage>
        <taxon>Bacteria</taxon>
        <taxon>Bacillati</taxon>
        <taxon>Actinomycetota</taxon>
        <taxon>Actinomycetes</taxon>
        <taxon>Kitasatosporales</taxon>
        <taxon>Streptomycetaceae</taxon>
        <taxon>Kitasatospora</taxon>
    </lineage>
</organism>
<gene>
    <name evidence="1" type="ORF">ABWK59_09975</name>
</gene>
<name>A0AAU8JTF9_9ACTN</name>
<accession>A0AAU8JTF9</accession>
<protein>
    <submittedName>
        <fullName evidence="1">NAD(P)-binding protein</fullName>
    </submittedName>
</protein>